<name>C0GEQ8_DETAL</name>
<accession>C0GEQ8</accession>
<evidence type="ECO:0000313" key="2">
    <source>
        <dbReference type="Proteomes" id="UP000006443"/>
    </source>
</evidence>
<comment type="caution">
    <text evidence="1">The sequence shown here is derived from an EMBL/GenBank/DDBJ whole genome shotgun (WGS) entry which is preliminary data.</text>
</comment>
<organism evidence="1 2">
    <name type="scientific">Dethiobacter alkaliphilus AHT 1</name>
    <dbReference type="NCBI Taxonomy" id="555088"/>
    <lineage>
        <taxon>Bacteria</taxon>
        <taxon>Bacillati</taxon>
        <taxon>Bacillota</taxon>
        <taxon>Dethiobacteria</taxon>
        <taxon>Dethiobacterales</taxon>
        <taxon>Dethiobacteraceae</taxon>
        <taxon>Dethiobacter</taxon>
    </lineage>
</organism>
<dbReference type="Proteomes" id="UP000006443">
    <property type="component" value="Unassembled WGS sequence"/>
</dbReference>
<reference evidence="1 2" key="1">
    <citation type="submission" date="2009-02" db="EMBL/GenBank/DDBJ databases">
        <title>Sequencing of the draft genome and assembly of Dethiobacter alkaliphilus AHT 1.</title>
        <authorList>
            <consortium name="US DOE Joint Genome Institute (JGI-PGF)"/>
            <person name="Lucas S."/>
            <person name="Copeland A."/>
            <person name="Lapidus A."/>
            <person name="Glavina del Rio T."/>
            <person name="Dalin E."/>
            <person name="Tice H."/>
            <person name="Bruce D."/>
            <person name="Goodwin L."/>
            <person name="Pitluck S."/>
            <person name="Larimer F."/>
            <person name="Land M.L."/>
            <person name="Hauser L."/>
            <person name="Muyzer G."/>
        </authorList>
    </citation>
    <scope>NUCLEOTIDE SEQUENCE [LARGE SCALE GENOMIC DNA]</scope>
    <source>
        <strain evidence="1 2">AHT 1</strain>
    </source>
</reference>
<dbReference type="AlphaFoldDB" id="C0GEQ8"/>
<protein>
    <submittedName>
        <fullName evidence="1">Uncharacterized protein</fullName>
    </submittedName>
</protein>
<sequence>MGDTVLRWKLVEADDGEFTASDILFFWAVLHLFAGSEEFSGCRAAITKLQPLMKQIYPHV</sequence>
<proteinExistence type="predicted"/>
<dbReference type="EMBL" id="ACJM01000004">
    <property type="protein sequence ID" value="EEG78090.1"/>
    <property type="molecule type" value="Genomic_DNA"/>
</dbReference>
<dbReference type="RefSeq" id="WP_008515392.1">
    <property type="nucleotide sequence ID" value="NZ_ACJM01000004.1"/>
</dbReference>
<gene>
    <name evidence="1" type="ORF">DealDRAFT_0967</name>
</gene>
<evidence type="ECO:0000313" key="1">
    <source>
        <dbReference type="EMBL" id="EEG78090.1"/>
    </source>
</evidence>
<keyword evidence="2" id="KW-1185">Reference proteome</keyword>